<dbReference type="Proteomes" id="UP000198816">
    <property type="component" value="Unassembled WGS sequence"/>
</dbReference>
<reference evidence="7" key="1">
    <citation type="submission" date="2016-10" db="EMBL/GenBank/DDBJ databases">
        <authorList>
            <person name="Varghese N."/>
            <person name="Submissions S."/>
        </authorList>
    </citation>
    <scope>NUCLEOTIDE SEQUENCE [LARGE SCALE GENOMIC DNA]</scope>
    <source>
        <strain evidence="7">DSM 217</strain>
    </source>
</reference>
<dbReference type="STRING" id="1058.SAMN05421783_12133"/>
<dbReference type="OrthoDB" id="5645220at2"/>
<evidence type="ECO:0000259" key="4">
    <source>
        <dbReference type="Pfam" id="PF25917"/>
    </source>
</evidence>
<dbReference type="InterPro" id="IPR050393">
    <property type="entry name" value="MFP_Efflux_Pump"/>
</dbReference>
<feature type="domain" description="p-hydroxybenzoic acid efflux pump subunit AaeA-like beta-barrel" evidence="5">
    <location>
        <begin position="248"/>
        <end position="342"/>
    </location>
</feature>
<dbReference type="InterPro" id="IPR058634">
    <property type="entry name" value="AaeA-lik-b-barrel"/>
</dbReference>
<dbReference type="NCBIfam" id="NF007785">
    <property type="entry name" value="PRK10476.1"/>
    <property type="match status" value="1"/>
</dbReference>
<dbReference type="AlphaFoldDB" id="A0A1H3AT22"/>
<protein>
    <submittedName>
        <fullName evidence="6">Membrane fusion protein, multidrug efflux system</fullName>
    </submittedName>
</protein>
<dbReference type="Gene3D" id="2.40.50.100">
    <property type="match status" value="1"/>
</dbReference>
<evidence type="ECO:0000313" key="6">
    <source>
        <dbReference type="EMBL" id="SDX32890.1"/>
    </source>
</evidence>
<dbReference type="Gene3D" id="2.40.30.170">
    <property type="match status" value="1"/>
</dbReference>
<keyword evidence="3" id="KW-0812">Transmembrane</keyword>
<dbReference type="Pfam" id="PF25963">
    <property type="entry name" value="Beta-barrel_AAEA"/>
    <property type="match status" value="1"/>
</dbReference>
<keyword evidence="7" id="KW-1185">Reference proteome</keyword>
<dbReference type="SUPFAM" id="SSF111369">
    <property type="entry name" value="HlyD-like secretion proteins"/>
    <property type="match status" value="2"/>
</dbReference>
<dbReference type="PANTHER" id="PTHR30367:SF1">
    <property type="entry name" value="MULTIDRUG RESISTANCE PROTEIN MDTN"/>
    <property type="match status" value="1"/>
</dbReference>
<keyword evidence="3" id="KW-0472">Membrane</keyword>
<dbReference type="Gene3D" id="1.10.287.470">
    <property type="entry name" value="Helix hairpin bin"/>
    <property type="match status" value="1"/>
</dbReference>
<feature type="coiled-coil region" evidence="2">
    <location>
        <begin position="157"/>
        <end position="191"/>
    </location>
</feature>
<dbReference type="InterPro" id="IPR058625">
    <property type="entry name" value="MdtA-like_BSH"/>
</dbReference>
<evidence type="ECO:0000256" key="1">
    <source>
        <dbReference type="ARBA" id="ARBA00009477"/>
    </source>
</evidence>
<accession>A0A1H3AT22</accession>
<keyword evidence="2" id="KW-0175">Coiled coil</keyword>
<organism evidence="6 7">
    <name type="scientific">Thiocapsa roseopersicina</name>
    <dbReference type="NCBI Taxonomy" id="1058"/>
    <lineage>
        <taxon>Bacteria</taxon>
        <taxon>Pseudomonadati</taxon>
        <taxon>Pseudomonadota</taxon>
        <taxon>Gammaproteobacteria</taxon>
        <taxon>Chromatiales</taxon>
        <taxon>Chromatiaceae</taxon>
        <taxon>Thiocapsa</taxon>
    </lineage>
</organism>
<evidence type="ECO:0000259" key="5">
    <source>
        <dbReference type="Pfam" id="PF25963"/>
    </source>
</evidence>
<evidence type="ECO:0000256" key="2">
    <source>
        <dbReference type="SAM" id="Coils"/>
    </source>
</evidence>
<sequence length="355" mass="37551">MATSAYARKYSVVGIVIALAIVIGAVLSGWLYVQRAANNPMSEDAVLTASVVNVAATIAGRVVTIAVADNQRVAEGELLFGLDPEPYRLAVAQVTADLRLAEATRDAQRRTISAEQSNAAVAAEQVQRARTNLALAEATLARLLPLAPKGYVTAQQVDDARTARDDAQSSLDQALRQADAANALVTTLEASDALVAARRAALAIAERDLAATQVRAPHDGLVVGLTVSTGEIVAPGQALFTLIDTEHWYAAATFPETELSRIAIGDCAAVYVLADRSRPVLGRVESIGWGVLSEDLVNLPSGVPYVPKSLDWVRIVQRFPVRIRLENPPAPLMRLGASAVAVVRHGEDCDNGAPE</sequence>
<feature type="domain" description="Multidrug resistance protein MdtA-like barrel-sandwich hybrid" evidence="4">
    <location>
        <begin position="51"/>
        <end position="244"/>
    </location>
</feature>
<name>A0A1H3AT22_THIRO</name>
<dbReference type="RefSeq" id="WP_093035811.1">
    <property type="nucleotide sequence ID" value="NZ_FNNZ01000021.1"/>
</dbReference>
<feature type="transmembrane region" description="Helical" evidence="3">
    <location>
        <begin position="12"/>
        <end position="33"/>
    </location>
</feature>
<evidence type="ECO:0000256" key="3">
    <source>
        <dbReference type="SAM" id="Phobius"/>
    </source>
</evidence>
<dbReference type="EMBL" id="FNNZ01000021">
    <property type="protein sequence ID" value="SDX32890.1"/>
    <property type="molecule type" value="Genomic_DNA"/>
</dbReference>
<comment type="similarity">
    <text evidence="1">Belongs to the membrane fusion protein (MFP) (TC 8.A.1) family.</text>
</comment>
<keyword evidence="3" id="KW-1133">Transmembrane helix</keyword>
<evidence type="ECO:0000313" key="7">
    <source>
        <dbReference type="Proteomes" id="UP000198816"/>
    </source>
</evidence>
<dbReference type="Pfam" id="PF25917">
    <property type="entry name" value="BSH_RND"/>
    <property type="match status" value="1"/>
</dbReference>
<gene>
    <name evidence="6" type="ORF">SAMN05421783_12133</name>
</gene>
<proteinExistence type="inferred from homology"/>
<dbReference type="PANTHER" id="PTHR30367">
    <property type="entry name" value="P-HYDROXYBENZOIC ACID EFFLUX PUMP SUBUNIT AAEA-RELATED"/>
    <property type="match status" value="1"/>
</dbReference>